<organism evidence="11 12">
    <name type="scientific">Trichoplusia ni</name>
    <name type="common">Cabbage looper</name>
    <dbReference type="NCBI Taxonomy" id="7111"/>
    <lineage>
        <taxon>Eukaryota</taxon>
        <taxon>Metazoa</taxon>
        <taxon>Ecdysozoa</taxon>
        <taxon>Arthropoda</taxon>
        <taxon>Hexapoda</taxon>
        <taxon>Insecta</taxon>
        <taxon>Pterygota</taxon>
        <taxon>Neoptera</taxon>
        <taxon>Endopterygota</taxon>
        <taxon>Lepidoptera</taxon>
        <taxon>Glossata</taxon>
        <taxon>Ditrysia</taxon>
        <taxon>Noctuoidea</taxon>
        <taxon>Noctuidae</taxon>
        <taxon>Plusiinae</taxon>
        <taxon>Trichoplusia</taxon>
    </lineage>
</organism>
<dbReference type="Proteomes" id="UP000322000">
    <property type="component" value="Chromosome 16"/>
</dbReference>
<sequence length="415" mass="48977">MYCIRKVITSVLISRERLIHSNKQITVAPFQACVTFNNHPRCYSIQKTSDPDQVVDLICKGNAELEKKLRILMLEVEVMRQDGRFAPDSINNDQWQHLLDLKTKNQRQSYLRYLFKTEKSKENFKAKKEARRKEFTVPKPEDMKENKDDLLYGIQHQSLFLRIRDQSINQFDNYRALQAMMYGQSIVIDCSYESHMVYKETVNAAKQMTFVFGDNRVHKNPFNLHLCNVNMTGAFMKQMLKNIPSLDEPWFPMNIHTKSYLDVFPKEKLVYLTPHCREELTKFDHDAVYIVGCMVDKVNNEPLSLAKAKRDGIKMAKLPLDRYLEWAPGSKKNLNINHMIPILLDLKMTADWEYALQHVPRRKLMETKIMAMQKNLNQKLQYDVKKNIKLSKLNTLVFKEKRLKSRRSLYDDENI</sequence>
<dbReference type="RefSeq" id="XP_026739047.1">
    <property type="nucleotide sequence ID" value="XM_026883246.1"/>
</dbReference>
<evidence type="ECO:0000313" key="12">
    <source>
        <dbReference type="RefSeq" id="XP_026739047.1"/>
    </source>
</evidence>
<dbReference type="GO" id="GO:0005739">
    <property type="term" value="C:mitochondrion"/>
    <property type="evidence" value="ECO:0007669"/>
    <property type="project" value="UniProtKB-SubCell"/>
</dbReference>
<dbReference type="Gene3D" id="3.40.1280.30">
    <property type="match status" value="1"/>
</dbReference>
<name>A0A7E5WF67_TRINI</name>
<feature type="domain" description="SAM-dependent MTase TRM10-type" evidence="10">
    <location>
        <begin position="172"/>
        <end position="366"/>
    </location>
</feature>
<dbReference type="GO" id="GO:0070131">
    <property type="term" value="P:positive regulation of mitochondrial translation"/>
    <property type="evidence" value="ECO:0007669"/>
    <property type="project" value="TreeGrafter"/>
</dbReference>
<dbReference type="CTD" id="37124"/>
<evidence type="ECO:0000259" key="10">
    <source>
        <dbReference type="PROSITE" id="PS51675"/>
    </source>
</evidence>
<proteinExistence type="predicted"/>
<dbReference type="CDD" id="cd18102">
    <property type="entry name" value="Trm10_MRRP1"/>
    <property type="match status" value="1"/>
</dbReference>
<keyword evidence="4" id="KW-0949">S-adenosyl-L-methionine</keyword>
<evidence type="ECO:0000256" key="8">
    <source>
        <dbReference type="ARBA" id="ARBA00023128"/>
    </source>
</evidence>
<dbReference type="FunCoup" id="A0A7E5WF67">
    <property type="interactions" value="1351"/>
</dbReference>
<dbReference type="PANTHER" id="PTHR13563">
    <property type="entry name" value="TRNA (GUANINE-9-) METHYLTRANSFERASE"/>
    <property type="match status" value="1"/>
</dbReference>
<dbReference type="InParanoid" id="A0A7E5WF67"/>
<dbReference type="AlphaFoldDB" id="A0A7E5WF67"/>
<evidence type="ECO:0000256" key="9">
    <source>
        <dbReference type="ARBA" id="ARBA00029803"/>
    </source>
</evidence>
<dbReference type="GO" id="GO:0008168">
    <property type="term" value="F:methyltransferase activity"/>
    <property type="evidence" value="ECO:0007669"/>
    <property type="project" value="UniProtKB-KW"/>
</dbReference>
<keyword evidence="7" id="KW-0175">Coiled coil</keyword>
<keyword evidence="8" id="KW-0496">Mitochondrion</keyword>
<gene>
    <name evidence="12" type="primary">LOC113501930</name>
</gene>
<evidence type="ECO:0000256" key="7">
    <source>
        <dbReference type="ARBA" id="ARBA00023054"/>
    </source>
</evidence>
<evidence type="ECO:0000256" key="3">
    <source>
        <dbReference type="ARBA" id="ARBA00022679"/>
    </source>
</evidence>
<keyword evidence="3" id="KW-0808">Transferase</keyword>
<dbReference type="FunFam" id="3.40.1280.30:FF:000003">
    <property type="entry name" value="tRNA methyltransferase 10C, mitochondrial RNase P subunit"/>
    <property type="match status" value="1"/>
</dbReference>
<keyword evidence="5" id="KW-0819">tRNA processing</keyword>
<evidence type="ECO:0000256" key="6">
    <source>
        <dbReference type="ARBA" id="ARBA00022946"/>
    </source>
</evidence>
<dbReference type="GO" id="GO:0032259">
    <property type="term" value="P:methylation"/>
    <property type="evidence" value="ECO:0007669"/>
    <property type="project" value="UniProtKB-KW"/>
</dbReference>
<protein>
    <recommendedName>
        <fullName evidence="9">RNA (guanine-9-)-methyltransferase domain-containing protein 1</fullName>
    </recommendedName>
</protein>
<dbReference type="GO" id="GO:0097745">
    <property type="term" value="P:mitochondrial tRNA 5'-end processing"/>
    <property type="evidence" value="ECO:0007669"/>
    <property type="project" value="TreeGrafter"/>
</dbReference>
<evidence type="ECO:0000256" key="5">
    <source>
        <dbReference type="ARBA" id="ARBA00022694"/>
    </source>
</evidence>
<dbReference type="GO" id="GO:0005654">
    <property type="term" value="C:nucleoplasm"/>
    <property type="evidence" value="ECO:0007669"/>
    <property type="project" value="TreeGrafter"/>
</dbReference>
<evidence type="ECO:0000313" key="11">
    <source>
        <dbReference type="Proteomes" id="UP000322000"/>
    </source>
</evidence>
<dbReference type="KEGG" id="tnl:113501930"/>
<evidence type="ECO:0000256" key="4">
    <source>
        <dbReference type="ARBA" id="ARBA00022691"/>
    </source>
</evidence>
<keyword evidence="11" id="KW-1185">Reference proteome</keyword>
<dbReference type="GO" id="GO:0000049">
    <property type="term" value="F:tRNA binding"/>
    <property type="evidence" value="ECO:0007669"/>
    <property type="project" value="TreeGrafter"/>
</dbReference>
<dbReference type="PANTHER" id="PTHR13563:SF5">
    <property type="entry name" value="TRNA METHYLTRANSFERASE 10 HOMOLOG C"/>
    <property type="match status" value="1"/>
</dbReference>
<reference evidence="12" key="1">
    <citation type="submission" date="2025-08" db="UniProtKB">
        <authorList>
            <consortium name="RefSeq"/>
        </authorList>
    </citation>
    <scope>IDENTIFICATION</scope>
</reference>
<comment type="subcellular location">
    <subcellularLocation>
        <location evidence="1">Mitochondrion</location>
    </subcellularLocation>
</comment>
<dbReference type="InterPro" id="IPR007356">
    <property type="entry name" value="tRNA_m1G_MeTrfase_euk"/>
</dbReference>
<keyword evidence="6" id="KW-0809">Transit peptide</keyword>
<dbReference type="PROSITE" id="PS51675">
    <property type="entry name" value="SAM_MT_TRM10"/>
    <property type="match status" value="1"/>
</dbReference>
<evidence type="ECO:0000256" key="1">
    <source>
        <dbReference type="ARBA" id="ARBA00004173"/>
    </source>
</evidence>
<keyword evidence="2" id="KW-0489">Methyltransferase</keyword>
<dbReference type="InterPro" id="IPR028564">
    <property type="entry name" value="MT_TRM10-typ"/>
</dbReference>
<dbReference type="OrthoDB" id="9976048at2759"/>
<dbReference type="InterPro" id="IPR025812">
    <property type="entry name" value="Trm10_C_MTase_dom"/>
</dbReference>
<dbReference type="GeneID" id="113501930"/>
<dbReference type="InterPro" id="IPR038459">
    <property type="entry name" value="MT_TRM10-typ_sf"/>
</dbReference>
<evidence type="ECO:0000256" key="2">
    <source>
        <dbReference type="ARBA" id="ARBA00022603"/>
    </source>
</evidence>
<accession>A0A7E5WF67</accession>